<sequence>MLREWLVTASEPAIVLIDGIAMLVILYATLRAFVQVVLMGVLRRSDGHHRRSLWLDYGRWLVAGLTFQLAADIIESSVVPTWEGIGQLGAIAVIRTFLNYFLERDITEVRERDRGGHEAPRDEPA</sequence>
<gene>
    <name evidence="2" type="ORF">SAMN06296058_0848</name>
</gene>
<dbReference type="PANTHER" id="PTHR38468">
    <property type="entry name" value="SLL0939 PROTEIN"/>
    <property type="match status" value="1"/>
</dbReference>
<protein>
    <submittedName>
        <fullName evidence="2">Uncharacterized membrane protein</fullName>
    </submittedName>
</protein>
<name>A0A1T5JJV5_9GAMM</name>
<evidence type="ECO:0000256" key="1">
    <source>
        <dbReference type="SAM" id="Phobius"/>
    </source>
</evidence>
<dbReference type="EMBL" id="FUZV01000001">
    <property type="protein sequence ID" value="SKC51685.1"/>
    <property type="molecule type" value="Genomic_DNA"/>
</dbReference>
<keyword evidence="1" id="KW-0472">Membrane</keyword>
<dbReference type="Proteomes" id="UP000190341">
    <property type="component" value="Unassembled WGS sequence"/>
</dbReference>
<evidence type="ECO:0000313" key="2">
    <source>
        <dbReference type="EMBL" id="SKC51685.1"/>
    </source>
</evidence>
<dbReference type="Pfam" id="PF07784">
    <property type="entry name" value="DUF1622"/>
    <property type="match status" value="1"/>
</dbReference>
<organism evidence="2 3">
    <name type="scientific">Pseudoxanthomonas indica</name>
    <dbReference type="NCBI Taxonomy" id="428993"/>
    <lineage>
        <taxon>Bacteria</taxon>
        <taxon>Pseudomonadati</taxon>
        <taxon>Pseudomonadota</taxon>
        <taxon>Gammaproteobacteria</taxon>
        <taxon>Lysobacterales</taxon>
        <taxon>Lysobacteraceae</taxon>
        <taxon>Pseudoxanthomonas</taxon>
    </lineage>
</organism>
<keyword evidence="3" id="KW-1185">Reference proteome</keyword>
<keyword evidence="1" id="KW-0812">Transmembrane</keyword>
<reference evidence="2 3" key="1">
    <citation type="submission" date="2017-02" db="EMBL/GenBank/DDBJ databases">
        <authorList>
            <person name="Peterson S.W."/>
        </authorList>
    </citation>
    <scope>NUCLEOTIDE SEQUENCE [LARGE SCALE GENOMIC DNA]</scope>
    <source>
        <strain evidence="2 3">P15</strain>
    </source>
</reference>
<dbReference type="PANTHER" id="PTHR38468:SF1">
    <property type="entry name" value="SLL0939 PROTEIN"/>
    <property type="match status" value="1"/>
</dbReference>
<dbReference type="AlphaFoldDB" id="A0A1T5JJV5"/>
<accession>A0A1T5JJV5</accession>
<dbReference type="InterPro" id="IPR012427">
    <property type="entry name" value="DUF1622"/>
</dbReference>
<proteinExistence type="predicted"/>
<evidence type="ECO:0000313" key="3">
    <source>
        <dbReference type="Proteomes" id="UP000190341"/>
    </source>
</evidence>
<dbReference type="STRING" id="428993.SAMN06296058_0848"/>
<feature type="transmembrane region" description="Helical" evidence="1">
    <location>
        <begin position="20"/>
        <end position="42"/>
    </location>
</feature>
<keyword evidence="1" id="KW-1133">Transmembrane helix</keyword>